<dbReference type="PANTHER" id="PTHR11709:SF511">
    <property type="entry name" value="LACCASE"/>
    <property type="match status" value="1"/>
</dbReference>
<keyword evidence="7" id="KW-0186">Copper</keyword>
<evidence type="ECO:0000256" key="5">
    <source>
        <dbReference type="ARBA" id="ARBA00022729"/>
    </source>
</evidence>
<proteinExistence type="inferred from homology"/>
<evidence type="ECO:0000256" key="7">
    <source>
        <dbReference type="ARBA" id="ARBA00023008"/>
    </source>
</evidence>
<evidence type="ECO:0000256" key="1">
    <source>
        <dbReference type="ARBA" id="ARBA00002075"/>
    </source>
</evidence>
<comment type="function">
    <text evidence="1">Lignin degradation and detoxification of lignin-derived products.</text>
</comment>
<organism evidence="14 15">
    <name type="scientific">Ceratobasidium theobromae</name>
    <dbReference type="NCBI Taxonomy" id="1582974"/>
    <lineage>
        <taxon>Eukaryota</taxon>
        <taxon>Fungi</taxon>
        <taxon>Dikarya</taxon>
        <taxon>Basidiomycota</taxon>
        <taxon>Agaricomycotina</taxon>
        <taxon>Agaricomycetes</taxon>
        <taxon>Cantharellales</taxon>
        <taxon>Ceratobasidiaceae</taxon>
        <taxon>Ceratobasidium</taxon>
    </lineage>
</organism>
<dbReference type="FunFam" id="2.60.40.420:FF:000045">
    <property type="entry name" value="Laccase 2"/>
    <property type="match status" value="1"/>
</dbReference>
<evidence type="ECO:0000313" key="14">
    <source>
        <dbReference type="EMBL" id="KAB5591870.1"/>
    </source>
</evidence>
<evidence type="ECO:0000259" key="11">
    <source>
        <dbReference type="Pfam" id="PF00394"/>
    </source>
</evidence>
<evidence type="ECO:0000259" key="13">
    <source>
        <dbReference type="Pfam" id="PF07732"/>
    </source>
</evidence>
<dbReference type="CDD" id="cd13903">
    <property type="entry name" value="CuRO_3_Tv-LCC_like"/>
    <property type="match status" value="1"/>
</dbReference>
<evidence type="ECO:0000256" key="2">
    <source>
        <dbReference type="ARBA" id="ARBA00010609"/>
    </source>
</evidence>
<feature type="domain" description="Plastocyanin-like" evidence="13">
    <location>
        <begin position="27"/>
        <end position="146"/>
    </location>
</feature>
<dbReference type="InterPro" id="IPR002355">
    <property type="entry name" value="Cu_oxidase_Cu_BS"/>
</dbReference>
<dbReference type="InterPro" id="IPR045087">
    <property type="entry name" value="Cu-oxidase_fam"/>
</dbReference>
<dbReference type="Pfam" id="PF00394">
    <property type="entry name" value="Cu-oxidase"/>
    <property type="match status" value="1"/>
</dbReference>
<feature type="signal peptide" evidence="10">
    <location>
        <begin position="1"/>
        <end position="17"/>
    </location>
</feature>
<keyword evidence="8" id="KW-1015">Disulfide bond</keyword>
<evidence type="ECO:0000256" key="8">
    <source>
        <dbReference type="ARBA" id="ARBA00023157"/>
    </source>
</evidence>
<comment type="similarity">
    <text evidence="2">Belongs to the multicopper oxidase family.</text>
</comment>
<dbReference type="InterPro" id="IPR008972">
    <property type="entry name" value="Cupredoxin"/>
</dbReference>
<dbReference type="AlphaFoldDB" id="A0A5N5QJF3"/>
<dbReference type="InterPro" id="IPR011706">
    <property type="entry name" value="Cu-oxidase_C"/>
</dbReference>
<keyword evidence="9" id="KW-0325">Glycoprotein</keyword>
<evidence type="ECO:0000256" key="6">
    <source>
        <dbReference type="ARBA" id="ARBA00023002"/>
    </source>
</evidence>
<evidence type="ECO:0000256" key="9">
    <source>
        <dbReference type="ARBA" id="ARBA00023180"/>
    </source>
</evidence>
<evidence type="ECO:0000259" key="12">
    <source>
        <dbReference type="Pfam" id="PF07731"/>
    </source>
</evidence>
<dbReference type="PROSITE" id="PS00080">
    <property type="entry name" value="MULTICOPPER_OXIDASE2"/>
    <property type="match status" value="1"/>
</dbReference>
<comment type="caution">
    <text evidence="14">The sequence shown here is derived from an EMBL/GenBank/DDBJ whole genome shotgun (WGS) entry which is preliminary data.</text>
</comment>
<name>A0A5N5QJF3_9AGAM</name>
<feature type="domain" description="Plastocyanin-like" evidence="12">
    <location>
        <begin position="378"/>
        <end position="496"/>
    </location>
</feature>
<dbReference type="InterPro" id="IPR001117">
    <property type="entry name" value="Cu-oxidase_2nd"/>
</dbReference>
<evidence type="ECO:0000256" key="3">
    <source>
        <dbReference type="ARBA" id="ARBA00011738"/>
    </source>
</evidence>
<dbReference type="GO" id="GO:0016491">
    <property type="term" value="F:oxidoreductase activity"/>
    <property type="evidence" value="ECO:0007669"/>
    <property type="project" value="UniProtKB-KW"/>
</dbReference>
<evidence type="ECO:0000313" key="15">
    <source>
        <dbReference type="Proteomes" id="UP000383932"/>
    </source>
</evidence>
<dbReference type="Proteomes" id="UP000383932">
    <property type="component" value="Unassembled WGS sequence"/>
</dbReference>
<accession>A0A5N5QJF3</accession>
<dbReference type="OrthoDB" id="2121828at2759"/>
<dbReference type="InterPro" id="IPR033138">
    <property type="entry name" value="Cu_oxidase_CS"/>
</dbReference>
<evidence type="ECO:0000256" key="10">
    <source>
        <dbReference type="SAM" id="SignalP"/>
    </source>
</evidence>
<protein>
    <submittedName>
        <fullName evidence="14">Laccase</fullName>
    </submittedName>
</protein>
<dbReference type="PANTHER" id="PTHR11709">
    <property type="entry name" value="MULTI-COPPER OXIDASE"/>
    <property type="match status" value="1"/>
</dbReference>
<dbReference type="GO" id="GO:0005507">
    <property type="term" value="F:copper ion binding"/>
    <property type="evidence" value="ECO:0007669"/>
    <property type="project" value="InterPro"/>
</dbReference>
<dbReference type="PROSITE" id="PS00079">
    <property type="entry name" value="MULTICOPPER_OXIDASE1"/>
    <property type="match status" value="2"/>
</dbReference>
<dbReference type="Pfam" id="PF07731">
    <property type="entry name" value="Cu-oxidase_2"/>
    <property type="match status" value="1"/>
</dbReference>
<dbReference type="SUPFAM" id="SSF49503">
    <property type="entry name" value="Cupredoxins"/>
    <property type="match status" value="3"/>
</dbReference>
<keyword evidence="4" id="KW-0479">Metal-binding</keyword>
<evidence type="ECO:0000256" key="4">
    <source>
        <dbReference type="ARBA" id="ARBA00022723"/>
    </source>
</evidence>
<keyword evidence="6" id="KW-0560">Oxidoreductase</keyword>
<keyword evidence="15" id="KW-1185">Reference proteome</keyword>
<sequence length="526" mass="57465">MLPTFMLVALVAAPTFGAVVNYNFVVNNVKAAPDGFERSVVAVNGLIPGTLIKANKGDTLRVNVTNQLTDSTMRRATTIHWHGLFQSSTAGEDGPAFVTQCPISQFNSYTYEIPLHDQTGTFWYHSHLSSQYVDGLRGGLIIYDPNDPQKHLYDVDDESTVITLNDWYHTPAPTLQEQFFSTDNTALNAPVPDSALINGRGRYVGGPEVQRSVLKVTPGKRYRFRDDYYRSYYEIVPTNKHLTSLQEADGIAHEPLVVDSFDIYAGQRYSVIVEANQTVANYWVRAPMTVAAAGTNANLDASDVFAVLRYDGAPNAEPTTEQGTALGVTPLVEENLHALINPGAPGGSAPADVQVNLTIGRSTIDGSVAFTFNGVQYKPPSLPTLLQILANNATTDADFGTSEHTLTLPFNKTIELVITGGANHPIHLHGHVFDVVQSLGGSINYVNPPRRDVVRVSSTGVILRFRTDNPGPWFVHCHIDWHLEAGLAVVFAEAPSEIRSGRQHVTTNPSWNQLCPKYQALSADLQ</sequence>
<dbReference type="EMBL" id="SSOP01000085">
    <property type="protein sequence ID" value="KAB5591870.1"/>
    <property type="molecule type" value="Genomic_DNA"/>
</dbReference>
<dbReference type="Gene3D" id="2.60.40.420">
    <property type="entry name" value="Cupredoxins - blue copper proteins"/>
    <property type="match status" value="3"/>
</dbReference>
<feature type="chain" id="PRO_5024433488" evidence="10">
    <location>
        <begin position="18"/>
        <end position="526"/>
    </location>
</feature>
<gene>
    <name evidence="14" type="ORF">CTheo_4699</name>
</gene>
<feature type="domain" description="Plastocyanin-like" evidence="11">
    <location>
        <begin position="158"/>
        <end position="313"/>
    </location>
</feature>
<dbReference type="Pfam" id="PF07732">
    <property type="entry name" value="Cu-oxidase_3"/>
    <property type="match status" value="1"/>
</dbReference>
<comment type="subunit">
    <text evidence="3">Homodimer.</text>
</comment>
<keyword evidence="5 10" id="KW-0732">Signal</keyword>
<dbReference type="InterPro" id="IPR011707">
    <property type="entry name" value="Cu-oxidase-like_N"/>
</dbReference>
<reference evidence="14 15" key="1">
    <citation type="journal article" date="2019" name="Fungal Biol. Biotechnol.">
        <title>Draft genome sequence of fastidious pathogen Ceratobasidium theobromae, which causes vascular-streak dieback in Theobroma cacao.</title>
        <authorList>
            <person name="Ali S.S."/>
            <person name="Asman A."/>
            <person name="Shao J."/>
            <person name="Firmansyah A.P."/>
            <person name="Susilo A.W."/>
            <person name="Rosmana A."/>
            <person name="McMahon P."/>
            <person name="Junaid M."/>
            <person name="Guest D."/>
            <person name="Kheng T.Y."/>
            <person name="Meinhardt L.W."/>
            <person name="Bailey B.A."/>
        </authorList>
    </citation>
    <scope>NUCLEOTIDE SEQUENCE [LARGE SCALE GENOMIC DNA]</scope>
    <source>
        <strain evidence="14 15">CT2</strain>
    </source>
</reference>